<dbReference type="EMBL" id="CP019791">
    <property type="protein sequence ID" value="AQT67354.1"/>
    <property type="molecule type" value="Genomic_DNA"/>
</dbReference>
<dbReference type="PROSITE" id="PS51257">
    <property type="entry name" value="PROKAR_LIPOPROTEIN"/>
    <property type="match status" value="1"/>
</dbReference>
<name>A0A1U9NI03_9BACT</name>
<dbReference type="RefSeq" id="WP_146659527.1">
    <property type="nucleotide sequence ID" value="NZ_CP019791.1"/>
</dbReference>
<evidence type="ECO:0000313" key="3">
    <source>
        <dbReference type="Proteomes" id="UP000189674"/>
    </source>
</evidence>
<organism evidence="2 3">
    <name type="scientific">Anaerohalosphaera lusitana</name>
    <dbReference type="NCBI Taxonomy" id="1936003"/>
    <lineage>
        <taxon>Bacteria</taxon>
        <taxon>Pseudomonadati</taxon>
        <taxon>Planctomycetota</taxon>
        <taxon>Phycisphaerae</taxon>
        <taxon>Sedimentisphaerales</taxon>
        <taxon>Anaerohalosphaeraceae</taxon>
        <taxon>Anaerohalosphaera</taxon>
    </lineage>
</organism>
<protein>
    <recommendedName>
        <fullName evidence="4">Lipoprotein</fullName>
    </recommendedName>
</protein>
<dbReference type="Proteomes" id="UP000189674">
    <property type="component" value="Chromosome"/>
</dbReference>
<dbReference type="AlphaFoldDB" id="A0A1U9NI03"/>
<proteinExistence type="predicted"/>
<keyword evidence="1" id="KW-0732">Signal</keyword>
<dbReference type="KEGG" id="alus:STSP2_00498"/>
<gene>
    <name evidence="2" type="ORF">STSP2_00498</name>
</gene>
<feature type="signal peptide" evidence="1">
    <location>
        <begin position="1"/>
        <end position="18"/>
    </location>
</feature>
<sequence length="240" mass="27421" precursor="true">MRSISLILIAVTCTVMLAGCQNIEKENQIFSRYYMTELKTSTSADVLPMIAQDRELTSQSESVIVAWDQKKNHDRIWFNMVAFDEDELTAVRKYAFNTNETPQGIYDLFPTQNIRFDASMVLSEDVLGEPYNTEDARRIAFIEALDDNFDSDIAAVRQDSETLEAGYMLIKQVLNTILHKLDNSPALAQRLSDPAGMEFDHMNFDEGKVRMTTEGDIMKFKVKIGSYVKDFEEHPDVKSM</sequence>
<feature type="chain" id="PRO_5012097999" description="Lipoprotein" evidence="1">
    <location>
        <begin position="19"/>
        <end position="240"/>
    </location>
</feature>
<accession>A0A1U9NI03</accession>
<evidence type="ECO:0000256" key="1">
    <source>
        <dbReference type="SAM" id="SignalP"/>
    </source>
</evidence>
<evidence type="ECO:0008006" key="4">
    <source>
        <dbReference type="Google" id="ProtNLM"/>
    </source>
</evidence>
<evidence type="ECO:0000313" key="2">
    <source>
        <dbReference type="EMBL" id="AQT67354.1"/>
    </source>
</evidence>
<reference evidence="3" key="1">
    <citation type="submission" date="2017-02" db="EMBL/GenBank/DDBJ databases">
        <title>Comparative genomics and description of representatives of a novel lineage of planctomycetes thriving in anoxic sediments.</title>
        <authorList>
            <person name="Spring S."/>
            <person name="Bunk B."/>
            <person name="Sproer C."/>
        </authorList>
    </citation>
    <scope>NUCLEOTIDE SEQUENCE [LARGE SCALE GENOMIC DNA]</scope>
    <source>
        <strain evidence="3">ST-NAGAB-D1</strain>
    </source>
</reference>
<dbReference type="OrthoDB" id="9892111at2"/>
<dbReference type="STRING" id="1936003.STSP2_00498"/>
<keyword evidence="3" id="KW-1185">Reference proteome</keyword>